<keyword evidence="1" id="KW-0805">Transcription regulation</keyword>
<proteinExistence type="predicted"/>
<dbReference type="PANTHER" id="PTHR30055">
    <property type="entry name" value="HTH-TYPE TRANSCRIPTIONAL REGULATOR RUTR"/>
    <property type="match status" value="1"/>
</dbReference>
<evidence type="ECO:0000256" key="3">
    <source>
        <dbReference type="ARBA" id="ARBA00023163"/>
    </source>
</evidence>
<dbReference type="Gene3D" id="1.10.357.10">
    <property type="entry name" value="Tetracycline Repressor, domain 2"/>
    <property type="match status" value="1"/>
</dbReference>
<dbReference type="RefSeq" id="WP_378255542.1">
    <property type="nucleotide sequence ID" value="NZ_JBHSIT010000004.1"/>
</dbReference>
<dbReference type="EMBL" id="JBHSIT010000004">
    <property type="protein sequence ID" value="MFC4908677.1"/>
    <property type="molecule type" value="Genomic_DNA"/>
</dbReference>
<keyword evidence="3" id="KW-0804">Transcription</keyword>
<dbReference type="InterPro" id="IPR050109">
    <property type="entry name" value="HTH-type_TetR-like_transc_reg"/>
</dbReference>
<dbReference type="InterPro" id="IPR009057">
    <property type="entry name" value="Homeodomain-like_sf"/>
</dbReference>
<protein>
    <submittedName>
        <fullName evidence="7">TetR family transcriptional regulator</fullName>
    </submittedName>
</protein>
<dbReference type="Pfam" id="PF17933">
    <property type="entry name" value="TetR_C_25"/>
    <property type="match status" value="1"/>
</dbReference>
<sequence length="224" mass="23168">MRARLRDEALRLFAEHGPDAVSVRQIAAAAGASPALVVHHFGSKQGLRDAVDEHVVALFEALLAEVATGEHAGELLAPPAAGATSTPTSAPTSAPAPAPASAPASVGELLAAHLPPDSPVPAYLRRLLLTDSEAGRAVFRRLYELSRATLSALVAAGLADPGRDPAVRAAFLLANDLAVLLLRDRIADVLGLDPLSAEGMDRWAGELLTVYGGGLTAPPPEERR</sequence>
<evidence type="ECO:0000256" key="4">
    <source>
        <dbReference type="PROSITE-ProRule" id="PRU00335"/>
    </source>
</evidence>
<comment type="caution">
    <text evidence="7">The sequence shown here is derived from an EMBL/GenBank/DDBJ whole genome shotgun (WGS) entry which is preliminary data.</text>
</comment>
<dbReference type="PROSITE" id="PS50977">
    <property type="entry name" value="HTH_TETR_2"/>
    <property type="match status" value="1"/>
</dbReference>
<feature type="domain" description="HTH tetR-type" evidence="6">
    <location>
        <begin position="1"/>
        <end position="59"/>
    </location>
</feature>
<keyword evidence="8" id="KW-1185">Reference proteome</keyword>
<evidence type="ECO:0000256" key="2">
    <source>
        <dbReference type="ARBA" id="ARBA00023125"/>
    </source>
</evidence>
<name>A0ABV9U1C9_9ACTN</name>
<evidence type="ECO:0000313" key="8">
    <source>
        <dbReference type="Proteomes" id="UP001595872"/>
    </source>
</evidence>
<gene>
    <name evidence="7" type="ORF">ACFPCY_15215</name>
</gene>
<dbReference type="SUPFAM" id="SSF46689">
    <property type="entry name" value="Homeodomain-like"/>
    <property type="match status" value="1"/>
</dbReference>
<dbReference type="InterPro" id="IPR001647">
    <property type="entry name" value="HTH_TetR"/>
</dbReference>
<feature type="region of interest" description="Disordered" evidence="5">
    <location>
        <begin position="77"/>
        <end position="101"/>
    </location>
</feature>
<dbReference type="InterPro" id="IPR041484">
    <property type="entry name" value="TetR_C_25"/>
</dbReference>
<organism evidence="7 8">
    <name type="scientific">Actinomadura gamaensis</name>
    <dbReference type="NCBI Taxonomy" id="1763541"/>
    <lineage>
        <taxon>Bacteria</taxon>
        <taxon>Bacillati</taxon>
        <taxon>Actinomycetota</taxon>
        <taxon>Actinomycetes</taxon>
        <taxon>Streptosporangiales</taxon>
        <taxon>Thermomonosporaceae</taxon>
        <taxon>Actinomadura</taxon>
    </lineage>
</organism>
<dbReference type="PANTHER" id="PTHR30055:SF234">
    <property type="entry name" value="HTH-TYPE TRANSCRIPTIONAL REGULATOR BETI"/>
    <property type="match status" value="1"/>
</dbReference>
<evidence type="ECO:0000256" key="5">
    <source>
        <dbReference type="SAM" id="MobiDB-lite"/>
    </source>
</evidence>
<dbReference type="Pfam" id="PF00440">
    <property type="entry name" value="TetR_N"/>
    <property type="match status" value="1"/>
</dbReference>
<evidence type="ECO:0000313" key="7">
    <source>
        <dbReference type="EMBL" id="MFC4908677.1"/>
    </source>
</evidence>
<reference evidence="8" key="1">
    <citation type="journal article" date="2019" name="Int. J. Syst. Evol. Microbiol.">
        <title>The Global Catalogue of Microorganisms (GCM) 10K type strain sequencing project: providing services to taxonomists for standard genome sequencing and annotation.</title>
        <authorList>
            <consortium name="The Broad Institute Genomics Platform"/>
            <consortium name="The Broad Institute Genome Sequencing Center for Infectious Disease"/>
            <person name="Wu L."/>
            <person name="Ma J."/>
        </authorList>
    </citation>
    <scope>NUCLEOTIDE SEQUENCE [LARGE SCALE GENOMIC DNA]</scope>
    <source>
        <strain evidence="8">KLKA75</strain>
    </source>
</reference>
<feature type="DNA-binding region" description="H-T-H motif" evidence="4">
    <location>
        <begin position="22"/>
        <end position="41"/>
    </location>
</feature>
<evidence type="ECO:0000256" key="1">
    <source>
        <dbReference type="ARBA" id="ARBA00023015"/>
    </source>
</evidence>
<dbReference type="PRINTS" id="PR00455">
    <property type="entry name" value="HTHTETR"/>
</dbReference>
<dbReference type="Proteomes" id="UP001595872">
    <property type="component" value="Unassembled WGS sequence"/>
</dbReference>
<feature type="compositionally biased region" description="Low complexity" evidence="5">
    <location>
        <begin position="77"/>
        <end position="93"/>
    </location>
</feature>
<keyword evidence="2 4" id="KW-0238">DNA-binding</keyword>
<accession>A0ABV9U1C9</accession>
<evidence type="ECO:0000259" key="6">
    <source>
        <dbReference type="PROSITE" id="PS50977"/>
    </source>
</evidence>